<evidence type="ECO:0000256" key="9">
    <source>
        <dbReference type="RuleBase" id="RU004480"/>
    </source>
</evidence>
<dbReference type="InterPro" id="IPR024083">
    <property type="entry name" value="Fumarase/histidase_N"/>
</dbReference>
<dbReference type="GO" id="GO:0005737">
    <property type="term" value="C:cytoplasm"/>
    <property type="evidence" value="ECO:0007669"/>
    <property type="project" value="UniProtKB-SubCell"/>
</dbReference>
<sequence>MPMTHYITPEKLTFEQIEKILTKKYKLALSDESKKLINDCKAYLDHKIATSDKPLYGITTGFGSLCKISISQEDLSQLQANLVMSHACSLGEPVHKDIIRLMLLLKAHALSLGKSGVQQVTVERIIDMFNHDVLPVVKELGSLGASGDLAPLANLFLPLIGEGEVFYKDKIYPAKEINAKFGWEPIQLGAKEGLALLNGTQFMSSHAVYALLNAFKVVKYADIIGALSLEAYDGRIDPFLPQIHEARPHPGQIETARNIRTLLEGSEFQKMEKTHVQDPYSFRCMPQVHGAVKDTVAYVASVVEREINSVTDNPTIFMEDDLIISGGNFHGEPLALVLDFLSIAIAELGSISERRVYRLIAGDRKTPEFLVANSGLNSGFMIPQYAAAAIVSKNKQLCSPCSVDSIPSSNEQEDHVSMGGNAATKTVKVIENVERVLAIELMNAAQAIEMQRPTKTSAYLENFLAEFRTIVPFNSQDRVMYQDIEAAVEFLKQGEFANFE</sequence>
<dbReference type="FunFam" id="1.20.200.10:FF:000003">
    <property type="entry name" value="Histidine ammonia-lyase"/>
    <property type="match status" value="1"/>
</dbReference>
<dbReference type="Gene3D" id="1.20.200.10">
    <property type="entry name" value="Fumarase/aspartase (Central domain)"/>
    <property type="match status" value="1"/>
</dbReference>
<comment type="catalytic activity">
    <reaction evidence="5 8">
        <text>L-histidine = trans-urocanate + NH4(+)</text>
        <dbReference type="Rhea" id="RHEA:21232"/>
        <dbReference type="ChEBI" id="CHEBI:17771"/>
        <dbReference type="ChEBI" id="CHEBI:28938"/>
        <dbReference type="ChEBI" id="CHEBI:57595"/>
        <dbReference type="EC" id="4.3.1.3"/>
    </reaction>
</comment>
<dbReference type="EC" id="4.3.1.3" evidence="2 6"/>
<dbReference type="Pfam" id="PF00221">
    <property type="entry name" value="Lyase_aromatic"/>
    <property type="match status" value="1"/>
</dbReference>
<evidence type="ECO:0000256" key="5">
    <source>
        <dbReference type="ARBA" id="ARBA00049269"/>
    </source>
</evidence>
<dbReference type="SUPFAM" id="SSF48557">
    <property type="entry name" value="L-aspartase-like"/>
    <property type="match status" value="1"/>
</dbReference>
<comment type="subcellular location">
    <subcellularLocation>
        <location evidence="9">Cytoplasm</location>
    </subcellularLocation>
</comment>
<accession>A0A3S9VTN9</accession>
<gene>
    <name evidence="10" type="primary">hutH</name>
    <name evidence="10" type="ORF">D8S85_10525</name>
</gene>
<dbReference type="PANTHER" id="PTHR10362">
    <property type="entry name" value="HISTIDINE AMMONIA-LYASE"/>
    <property type="match status" value="1"/>
</dbReference>
<dbReference type="CDD" id="cd00332">
    <property type="entry name" value="PAL-HAL"/>
    <property type="match status" value="1"/>
</dbReference>
<dbReference type="NCBIfam" id="TIGR01225">
    <property type="entry name" value="hutH"/>
    <property type="match status" value="1"/>
</dbReference>
<evidence type="ECO:0000256" key="4">
    <source>
        <dbReference type="ARBA" id="ARBA00023239"/>
    </source>
</evidence>
<keyword evidence="4 7" id="KW-0456">Lyase</keyword>
<dbReference type="NCBIfam" id="NF006871">
    <property type="entry name" value="PRK09367.1"/>
    <property type="match status" value="1"/>
</dbReference>
<dbReference type="GO" id="GO:0019556">
    <property type="term" value="P:L-histidine catabolic process to glutamate and formamide"/>
    <property type="evidence" value="ECO:0007669"/>
    <property type="project" value="UniProtKB-UniPathway"/>
</dbReference>
<keyword evidence="11" id="KW-1185">Reference proteome</keyword>
<evidence type="ECO:0000256" key="8">
    <source>
        <dbReference type="RuleBase" id="RU004479"/>
    </source>
</evidence>
<name>A0A3S9VTN9_9BACT</name>
<evidence type="ECO:0000313" key="11">
    <source>
        <dbReference type="Proteomes" id="UP000270673"/>
    </source>
</evidence>
<proteinExistence type="inferred from homology"/>
<evidence type="ECO:0000256" key="2">
    <source>
        <dbReference type="ARBA" id="ARBA00012994"/>
    </source>
</evidence>
<dbReference type="PROSITE" id="PS00488">
    <property type="entry name" value="PAL_HISTIDASE"/>
    <property type="match status" value="1"/>
</dbReference>
<evidence type="ECO:0000256" key="7">
    <source>
        <dbReference type="RuleBase" id="RU003954"/>
    </source>
</evidence>
<organism evidence="10 11">
    <name type="scientific">Butyricimonas faecalis</name>
    <dbReference type="NCBI Taxonomy" id="2093856"/>
    <lineage>
        <taxon>Bacteria</taxon>
        <taxon>Pseudomonadati</taxon>
        <taxon>Bacteroidota</taxon>
        <taxon>Bacteroidia</taxon>
        <taxon>Bacteroidales</taxon>
        <taxon>Odoribacteraceae</taxon>
        <taxon>Butyricimonas</taxon>
    </lineage>
</organism>
<dbReference type="FunFam" id="1.10.275.10:FF:000005">
    <property type="entry name" value="Histidine ammonia-lyase"/>
    <property type="match status" value="1"/>
</dbReference>
<reference evidence="10 11" key="1">
    <citation type="submission" date="2018-10" db="EMBL/GenBank/DDBJ databases">
        <title>Butyricimonas faecalis sp. nov., isolated from human faeces and emended description of the genus Butyricimonas.</title>
        <authorList>
            <person name="Le Roy T."/>
            <person name="Van der Smissen P."/>
            <person name="Paquot A."/>
            <person name="Delzenne N."/>
            <person name="Muccioli G."/>
            <person name="Collet J.-F."/>
            <person name="Cani P.D."/>
        </authorList>
    </citation>
    <scope>NUCLEOTIDE SEQUENCE [LARGE SCALE GENOMIC DNA]</scope>
    <source>
        <strain evidence="10 11">H184</strain>
    </source>
</reference>
<evidence type="ECO:0000256" key="1">
    <source>
        <dbReference type="ARBA" id="ARBA00005113"/>
    </source>
</evidence>
<dbReference type="GO" id="GO:0004397">
    <property type="term" value="F:histidine ammonia-lyase activity"/>
    <property type="evidence" value="ECO:0007669"/>
    <property type="project" value="UniProtKB-UniRule"/>
</dbReference>
<comment type="pathway">
    <text evidence="1 8">Amino-acid degradation; L-histidine degradation into L-glutamate; N-formimidoyl-L-glutamate from L-histidine: step 1/3.</text>
</comment>
<dbReference type="AlphaFoldDB" id="A0A3S9VTN9"/>
<dbReference type="InterPro" id="IPR001106">
    <property type="entry name" value="Aromatic_Lyase"/>
</dbReference>
<dbReference type="UniPathway" id="UPA00379">
    <property type="reaction ID" value="UER00549"/>
</dbReference>
<comment type="similarity">
    <text evidence="7">Belongs to the PAL/histidase family.</text>
</comment>
<evidence type="ECO:0000313" key="10">
    <source>
        <dbReference type="EMBL" id="AZS29936.1"/>
    </source>
</evidence>
<dbReference type="InterPro" id="IPR008948">
    <property type="entry name" value="L-Aspartase-like"/>
</dbReference>
<dbReference type="OrthoDB" id="9806955at2"/>
<protein>
    <recommendedName>
        <fullName evidence="2 6">Histidine ammonia-lyase</fullName>
        <ecNumber evidence="2 6">4.3.1.3</ecNumber>
    </recommendedName>
</protein>
<dbReference type="GO" id="GO:0019557">
    <property type="term" value="P:L-histidine catabolic process to glutamate and formate"/>
    <property type="evidence" value="ECO:0007669"/>
    <property type="project" value="UniProtKB-UniPathway"/>
</dbReference>
<dbReference type="InterPro" id="IPR022313">
    <property type="entry name" value="Phe/His_NH3-lyase_AS"/>
</dbReference>
<dbReference type="Proteomes" id="UP000270673">
    <property type="component" value="Chromosome"/>
</dbReference>
<dbReference type="KEGG" id="buy:D8S85_10525"/>
<dbReference type="Gene3D" id="1.10.275.10">
    <property type="entry name" value="Fumarase/aspartase (N-terminal domain)"/>
    <property type="match status" value="1"/>
</dbReference>
<keyword evidence="3 8" id="KW-0369">Histidine metabolism</keyword>
<evidence type="ECO:0000256" key="3">
    <source>
        <dbReference type="ARBA" id="ARBA00022808"/>
    </source>
</evidence>
<dbReference type="EMBL" id="CP032819">
    <property type="protein sequence ID" value="AZS29936.1"/>
    <property type="molecule type" value="Genomic_DNA"/>
</dbReference>
<dbReference type="InterPro" id="IPR005921">
    <property type="entry name" value="HutH"/>
</dbReference>
<evidence type="ECO:0000256" key="6">
    <source>
        <dbReference type="NCBIfam" id="TIGR01225"/>
    </source>
</evidence>